<dbReference type="EMBL" id="AOBV01000001">
    <property type="protein sequence ID" value="ELV09077.1"/>
    <property type="molecule type" value="Genomic_DNA"/>
</dbReference>
<dbReference type="Gene3D" id="3.40.640.10">
    <property type="entry name" value="Type I PLP-dependent aspartate aminotransferase-like (Major domain)"/>
    <property type="match status" value="1"/>
</dbReference>
<evidence type="ECO:0000256" key="3">
    <source>
        <dbReference type="ARBA" id="ARBA00022679"/>
    </source>
</evidence>
<evidence type="ECO:0000256" key="2">
    <source>
        <dbReference type="ARBA" id="ARBA00009077"/>
    </source>
</evidence>
<reference evidence="7 8" key="1">
    <citation type="journal article" date="2013" name="Genome Announc.">
        <title>Complete Genome Sequence of Wohlfahrtiimonas chitiniclastica Strain SH04, Isolated from Chrysomya megacephala Collected from Pudong International Airport in China.</title>
        <authorList>
            <person name="Cao X.M."/>
            <person name="Chen T."/>
            <person name="Xu L.Z."/>
            <person name="Yao L.S."/>
            <person name="Qi J."/>
            <person name="Zhang X.L."/>
            <person name="Yan Q.L."/>
            <person name="Deng Y.H."/>
            <person name="Guo T.Y."/>
            <person name="Wang J."/>
            <person name="Hu K.X."/>
            <person name="Xu B.L."/>
        </authorList>
    </citation>
    <scope>NUCLEOTIDE SEQUENCE [LARGE SCALE GENOMIC DNA]</scope>
    <source>
        <strain evidence="7 8">SH04</strain>
    </source>
</reference>
<dbReference type="RefSeq" id="WP_008314241.1">
    <property type="nucleotide sequence ID" value="NZ_KB372778.1"/>
</dbReference>
<dbReference type="InterPro" id="IPR000277">
    <property type="entry name" value="Cys/Met-Metab_PyrdxlP-dep_enz"/>
</dbReference>
<dbReference type="GO" id="GO:0071269">
    <property type="term" value="P:L-homocysteine biosynthetic process"/>
    <property type="evidence" value="ECO:0007669"/>
    <property type="project" value="TreeGrafter"/>
</dbReference>
<dbReference type="GeneID" id="58262817"/>
<gene>
    <name evidence="7" type="ORF">F387_00969</name>
</gene>
<keyword evidence="3" id="KW-0808">Transferase</keyword>
<dbReference type="InterPro" id="IPR015421">
    <property type="entry name" value="PyrdxlP-dep_Trfase_major"/>
</dbReference>
<evidence type="ECO:0000313" key="7">
    <source>
        <dbReference type="EMBL" id="ELV09077.1"/>
    </source>
</evidence>
<dbReference type="PANTHER" id="PTHR43797">
    <property type="entry name" value="HOMOCYSTEINE/CYSTEINE SYNTHASE"/>
    <property type="match status" value="1"/>
</dbReference>
<dbReference type="GO" id="GO:0004124">
    <property type="term" value="F:cysteine synthase activity"/>
    <property type="evidence" value="ECO:0007669"/>
    <property type="project" value="TreeGrafter"/>
</dbReference>
<comment type="cofactor">
    <cofactor evidence="1 6">
        <name>pyridoxal 5'-phosphate</name>
        <dbReference type="ChEBI" id="CHEBI:597326"/>
    </cofactor>
</comment>
<dbReference type="Gene3D" id="3.90.1150.10">
    <property type="entry name" value="Aspartate Aminotransferase, domain 1"/>
    <property type="match status" value="1"/>
</dbReference>
<dbReference type="InterPro" id="IPR015422">
    <property type="entry name" value="PyrdxlP-dep_Trfase_small"/>
</dbReference>
<dbReference type="NCBIfam" id="TIGR01326">
    <property type="entry name" value="OAH_OAS_sulfhy"/>
    <property type="match status" value="1"/>
</dbReference>
<dbReference type="GO" id="GO:0019346">
    <property type="term" value="P:transsulfuration"/>
    <property type="evidence" value="ECO:0007669"/>
    <property type="project" value="InterPro"/>
</dbReference>
<dbReference type="CDD" id="cd00614">
    <property type="entry name" value="CGS_like"/>
    <property type="match status" value="1"/>
</dbReference>
<dbReference type="HOGENOM" id="CLU_018986_4_0_6"/>
<dbReference type="GO" id="GO:0016829">
    <property type="term" value="F:lyase activity"/>
    <property type="evidence" value="ECO:0007669"/>
    <property type="project" value="UniProtKB-KW"/>
</dbReference>
<accession>L8XYU3</accession>
<keyword evidence="8" id="KW-1185">Reference proteome</keyword>
<dbReference type="OrthoDB" id="9805807at2"/>
<dbReference type="Proteomes" id="UP000011617">
    <property type="component" value="Unassembled WGS sequence"/>
</dbReference>
<keyword evidence="7" id="KW-0456">Lyase</keyword>
<comment type="caution">
    <text evidence="7">The sequence shown here is derived from an EMBL/GenBank/DDBJ whole genome shotgun (WGS) entry which is preliminary data.</text>
</comment>
<organism evidence="7 8">
    <name type="scientific">Wohlfahrtiimonas chitiniclastica SH04</name>
    <dbReference type="NCBI Taxonomy" id="1261130"/>
    <lineage>
        <taxon>Bacteria</taxon>
        <taxon>Pseudomonadati</taxon>
        <taxon>Pseudomonadota</taxon>
        <taxon>Gammaproteobacteria</taxon>
        <taxon>Cardiobacteriales</taxon>
        <taxon>Ignatzschineriaceae</taxon>
        <taxon>Wohlfahrtiimonas</taxon>
    </lineage>
</organism>
<protein>
    <submittedName>
        <fullName evidence="7">O-acetylhomoserine (Thiol)-lyase</fullName>
    </submittedName>
</protein>
<dbReference type="InterPro" id="IPR006235">
    <property type="entry name" value="OAc-hSer/O-AcSer_sulfhydrylase"/>
</dbReference>
<keyword evidence="4 5" id="KW-0663">Pyridoxal phosphate</keyword>
<feature type="modified residue" description="N6-(pyridoxal phosphate)lysine" evidence="5">
    <location>
        <position position="208"/>
    </location>
</feature>
<dbReference type="FunFam" id="3.40.640.10:FF:000035">
    <property type="entry name" value="O-succinylhomoserine sulfhydrylase"/>
    <property type="match status" value="1"/>
</dbReference>
<dbReference type="Pfam" id="PF01053">
    <property type="entry name" value="Cys_Met_Meta_PP"/>
    <property type="match status" value="1"/>
</dbReference>
<name>L8XYU3_9GAMM</name>
<dbReference type="PATRIC" id="fig|1261130.3.peg.129"/>
<sequence length="425" mass="45629">MTQKLHLETLAVHQGFRGDETNSIVRPIHTSTAFAFNDADHGADLFNLSAVGNIYSRLTNPTNDALGNVVAELEGGVGGLSVASGAAALLTTVLSICESGDHIVSSKSIYGGSYSLFSNTLKNFGIEVTYVDQNASREEIQQAFQENTKILFAEVIGNPKVEVLNVEKFAALAKANDVPFVVDSTFTPPAIFRAFDHGVNIVVHSATKYLGGHGNALAGVIVDSGTFDWNNGKFPSLTTPQDAYHGLVYTEAFGNLAFLIKARAHVLRDIGASLSPFNAFLVLQGIQTLHLRLDYVSKSALALAQWLENHPQVEWVSYPLLESNPDYDRAKAYFPKGAGGILAFGIKGGREKSRAFINGLELGIHAVNVGDVRTIVTHPASTTHRQTPADELAALGISEGFIRISVGLENVEDIKADLDQALQRG</sequence>
<dbReference type="PIRSF" id="PIRSF001434">
    <property type="entry name" value="CGS"/>
    <property type="match status" value="1"/>
</dbReference>
<dbReference type="GO" id="GO:0003961">
    <property type="term" value="F:O-acetylhomoserine aminocarboxypropyltransferase activity"/>
    <property type="evidence" value="ECO:0007669"/>
    <property type="project" value="TreeGrafter"/>
</dbReference>
<evidence type="ECO:0000256" key="1">
    <source>
        <dbReference type="ARBA" id="ARBA00001933"/>
    </source>
</evidence>
<dbReference type="GO" id="GO:0030170">
    <property type="term" value="F:pyridoxal phosphate binding"/>
    <property type="evidence" value="ECO:0007669"/>
    <property type="project" value="InterPro"/>
</dbReference>
<dbReference type="AlphaFoldDB" id="L8XYU3"/>
<dbReference type="PANTHER" id="PTHR43797:SF3">
    <property type="entry name" value="O-ACETYLHOMOSERINE SULFHYDRYLASE"/>
    <property type="match status" value="1"/>
</dbReference>
<evidence type="ECO:0000256" key="5">
    <source>
        <dbReference type="PIRSR" id="PIRSR001434-2"/>
    </source>
</evidence>
<dbReference type="SUPFAM" id="SSF53383">
    <property type="entry name" value="PLP-dependent transferases"/>
    <property type="match status" value="1"/>
</dbReference>
<comment type="similarity">
    <text evidence="2 6">Belongs to the trans-sulfuration enzymes family.</text>
</comment>
<dbReference type="InterPro" id="IPR015424">
    <property type="entry name" value="PyrdxlP-dep_Trfase"/>
</dbReference>
<dbReference type="GO" id="GO:0006535">
    <property type="term" value="P:cysteine biosynthetic process from serine"/>
    <property type="evidence" value="ECO:0007669"/>
    <property type="project" value="TreeGrafter"/>
</dbReference>
<evidence type="ECO:0000313" key="8">
    <source>
        <dbReference type="Proteomes" id="UP000011617"/>
    </source>
</evidence>
<evidence type="ECO:0000256" key="4">
    <source>
        <dbReference type="ARBA" id="ARBA00022898"/>
    </source>
</evidence>
<evidence type="ECO:0000256" key="6">
    <source>
        <dbReference type="RuleBase" id="RU362118"/>
    </source>
</evidence>
<proteinExistence type="inferred from homology"/>
<dbReference type="GO" id="GO:0005737">
    <property type="term" value="C:cytoplasm"/>
    <property type="evidence" value="ECO:0007669"/>
    <property type="project" value="TreeGrafter"/>
</dbReference>